<dbReference type="GO" id="GO:0003723">
    <property type="term" value="F:RNA binding"/>
    <property type="evidence" value="ECO:0007669"/>
    <property type="project" value="UniProtKB-UniRule"/>
</dbReference>
<keyword evidence="3 7" id="KW-0547">Nucleotide-binding</keyword>
<dbReference type="Pfam" id="PF01743">
    <property type="entry name" value="PolyA_pol"/>
    <property type="match status" value="1"/>
</dbReference>
<dbReference type="InterPro" id="IPR002646">
    <property type="entry name" value="PolA_pol_head_dom"/>
</dbReference>
<evidence type="ECO:0000256" key="7">
    <source>
        <dbReference type="HAMAP-Rule" id="MF_00957"/>
    </source>
</evidence>
<dbReference type="GO" id="GO:0006397">
    <property type="term" value="P:mRNA processing"/>
    <property type="evidence" value="ECO:0007669"/>
    <property type="project" value="UniProtKB-KW"/>
</dbReference>
<dbReference type="EMBL" id="JACCHT010000001">
    <property type="protein sequence ID" value="NYT26694.1"/>
    <property type="molecule type" value="Genomic_DNA"/>
</dbReference>
<dbReference type="EC" id="2.7.7.19" evidence="7"/>
<feature type="active site" evidence="7">
    <location>
        <position position="96"/>
    </location>
</feature>
<evidence type="ECO:0000256" key="3">
    <source>
        <dbReference type="ARBA" id="ARBA00022741"/>
    </source>
</evidence>
<evidence type="ECO:0000256" key="4">
    <source>
        <dbReference type="ARBA" id="ARBA00022840"/>
    </source>
</evidence>
<dbReference type="GO" id="GO:0005524">
    <property type="term" value="F:ATP binding"/>
    <property type="evidence" value="ECO:0007669"/>
    <property type="project" value="UniProtKB-UniRule"/>
</dbReference>
<name>A0A853EYS7_9GAMM</name>
<evidence type="ECO:0000259" key="11">
    <source>
        <dbReference type="Pfam" id="PF12627"/>
    </source>
</evidence>
<evidence type="ECO:0000259" key="9">
    <source>
        <dbReference type="Pfam" id="PF01743"/>
    </source>
</evidence>
<dbReference type="SUPFAM" id="SSF81301">
    <property type="entry name" value="Nucleotidyltransferase"/>
    <property type="match status" value="1"/>
</dbReference>
<feature type="domain" description="Polymerase A arginine-rich C-terminal" evidence="10">
    <location>
        <begin position="339"/>
        <end position="424"/>
    </location>
</feature>
<feature type="domain" description="tRNA nucleotidyltransferase/poly(A) polymerase RNA and SrmB- binding" evidence="11">
    <location>
        <begin position="230"/>
        <end position="288"/>
    </location>
</feature>
<dbReference type="InterPro" id="IPR043519">
    <property type="entry name" value="NT_sf"/>
</dbReference>
<proteinExistence type="inferred from homology"/>
<dbReference type="InterPro" id="IPR032828">
    <property type="entry name" value="PolyA_RNA-bd"/>
</dbReference>
<evidence type="ECO:0000259" key="10">
    <source>
        <dbReference type="Pfam" id="PF12626"/>
    </source>
</evidence>
<accession>A0A853EYS7</accession>
<dbReference type="Pfam" id="PF12626">
    <property type="entry name" value="PolyA_pol_arg_C"/>
    <property type="match status" value="1"/>
</dbReference>
<dbReference type="GO" id="GO:1990817">
    <property type="term" value="F:poly(A) RNA polymerase activity"/>
    <property type="evidence" value="ECO:0007669"/>
    <property type="project" value="UniProtKB-UniRule"/>
</dbReference>
<dbReference type="PANTHER" id="PTHR43051">
    <property type="entry name" value="POLYNUCLEOTIDE ADENYLYLTRANSFERASE FAMILY PROTEIN"/>
    <property type="match status" value="1"/>
</dbReference>
<organism evidence="12 13">
    <name type="scientific">Candidatus Thiodubiliella endoseptemdiera</name>
    <dbReference type="NCBI Taxonomy" id="2738886"/>
    <lineage>
        <taxon>Bacteria</taxon>
        <taxon>Pseudomonadati</taxon>
        <taxon>Pseudomonadota</taxon>
        <taxon>Gammaproteobacteria</taxon>
        <taxon>Candidatus Pseudothioglobaceae</taxon>
        <taxon>Candidatus Thiodubiliella</taxon>
    </lineage>
</organism>
<dbReference type="HAMAP" id="MF_00957">
    <property type="entry name" value="PolyA_pol"/>
    <property type="match status" value="1"/>
</dbReference>
<feature type="active site" evidence="7">
    <location>
        <position position="170"/>
    </location>
</feature>
<dbReference type="Pfam" id="PF12627">
    <property type="entry name" value="PolyA_pol_RNAbd"/>
    <property type="match status" value="1"/>
</dbReference>
<dbReference type="Gene3D" id="3.30.460.10">
    <property type="entry name" value="Beta Polymerase, domain 2"/>
    <property type="match status" value="1"/>
</dbReference>
<feature type="domain" description="Poly A polymerase head" evidence="9">
    <location>
        <begin position="78"/>
        <end position="200"/>
    </location>
</feature>
<evidence type="ECO:0000256" key="2">
    <source>
        <dbReference type="ARBA" id="ARBA00022679"/>
    </source>
</evidence>
<dbReference type="GO" id="GO:0043633">
    <property type="term" value="P:polyadenylation-dependent RNA catabolic process"/>
    <property type="evidence" value="ECO:0007669"/>
    <property type="project" value="InterPro"/>
</dbReference>
<gene>
    <name evidence="7 12" type="primary">pcnB</name>
    <name evidence="12" type="ORF">H0A76_01510</name>
</gene>
<evidence type="ECO:0000313" key="12">
    <source>
        <dbReference type="EMBL" id="NYT26694.1"/>
    </source>
</evidence>
<comment type="caution">
    <text evidence="12">The sequence shown here is derived from an EMBL/GenBank/DDBJ whole genome shotgun (WGS) entry which is preliminary data.</text>
</comment>
<evidence type="ECO:0000256" key="1">
    <source>
        <dbReference type="ARBA" id="ARBA00022664"/>
    </source>
</evidence>
<comment type="function">
    <text evidence="7">Adds poly(A) tail to the 3' end of many RNAs, which usually targets these RNAs for decay. Plays a significant role in the global control of gene expression, through influencing the rate of transcript degradation, and in the general RNA quality control.</text>
</comment>
<sequence length="424" mass="49269">MCVVVFTLLSSPNIRNKVGRQSLPSTYNLKNFFKKIFKKSNGFANGKPTRQHIEFDDNLLDKNAIKVIKTIYKAGYEVYLVGGCVRDLLLGLKPKDFDIATSAKPEQVHKLFKRSRLIGKRFRLVHVLFGVRDFLEVATFRSGKVKTAKNGVIVRDNHYGRIEDDVVRRDFNINALYYDIHTKEVIDYVGGLEDIRAGEIHVIGNAAKRFAEDPVRMIRAIRFAEKLGSEMSEEIKVAILKQAPLLGNVSSARLYEECIKLFQNEYSFAVYEQLEKYGLLRYLFKQTHKNDFIKKACNNTSERIKQGKPVTPVFLFAVFLWQAQNERFALIKKKQRSFHLAQLQACDEAIINQIKQVSMPRYITAKMRDVWMMQHKLEKMQPKKIQFLLEHRGFRIAYDFLVLRSQSINPELKKTADFWTKAQQ</sequence>
<keyword evidence="2 7" id="KW-0808">Transferase</keyword>
<reference evidence="12 13" key="1">
    <citation type="submission" date="2020-05" db="EMBL/GenBank/DDBJ databases">
        <title>Horizontal transmission and recombination maintain forever young bacterial symbiont genomes.</title>
        <authorList>
            <person name="Russell S.L."/>
            <person name="Pepper-Tunick E."/>
            <person name="Svedberg J."/>
            <person name="Byrne A."/>
            <person name="Ruelas Castillo J."/>
            <person name="Vollmers C."/>
            <person name="Beinart R.A."/>
            <person name="Corbett-Detig R."/>
        </authorList>
    </citation>
    <scope>NUCLEOTIDE SEQUENCE [LARGE SCALE GENOMIC DNA]</scope>
    <source>
        <strain evidence="12">455</strain>
    </source>
</reference>
<keyword evidence="1 7" id="KW-0507">mRNA processing</keyword>
<dbReference type="AlphaFoldDB" id="A0A853EYS7"/>
<dbReference type="NCBIfam" id="TIGR01942">
    <property type="entry name" value="pcnB"/>
    <property type="match status" value="1"/>
</dbReference>
<dbReference type="SUPFAM" id="SSF81891">
    <property type="entry name" value="Poly A polymerase C-terminal region-like"/>
    <property type="match status" value="1"/>
</dbReference>
<protein>
    <recommendedName>
        <fullName evidence="7">Poly(A) polymerase I</fullName>
        <shortName evidence="7">PAP I</shortName>
        <ecNumber evidence="7">2.7.7.19</ecNumber>
    </recommendedName>
</protein>
<evidence type="ECO:0000256" key="8">
    <source>
        <dbReference type="RuleBase" id="RU003953"/>
    </source>
</evidence>
<comment type="similarity">
    <text evidence="7 8">Belongs to the tRNA nucleotidyltransferase/poly(A) polymerase family.</text>
</comment>
<keyword evidence="6 7" id="KW-0804">Transcription</keyword>
<evidence type="ECO:0000313" key="13">
    <source>
        <dbReference type="Proteomes" id="UP000568751"/>
    </source>
</evidence>
<dbReference type="PANTHER" id="PTHR43051:SF1">
    <property type="entry name" value="POLYNUCLEOTIDE ADENYLYLTRANSFERASE FAMILY PROTEIN"/>
    <property type="match status" value="1"/>
</dbReference>
<evidence type="ECO:0000256" key="6">
    <source>
        <dbReference type="ARBA" id="ARBA00023163"/>
    </source>
</evidence>
<keyword evidence="4 7" id="KW-0067">ATP-binding</keyword>
<comment type="catalytic activity">
    <reaction evidence="7">
        <text>RNA(n) + ATP = RNA(n)-3'-adenine ribonucleotide + diphosphate</text>
        <dbReference type="Rhea" id="RHEA:11332"/>
        <dbReference type="Rhea" id="RHEA-COMP:14527"/>
        <dbReference type="Rhea" id="RHEA-COMP:17347"/>
        <dbReference type="ChEBI" id="CHEBI:30616"/>
        <dbReference type="ChEBI" id="CHEBI:33019"/>
        <dbReference type="ChEBI" id="CHEBI:140395"/>
        <dbReference type="ChEBI" id="CHEBI:173115"/>
        <dbReference type="EC" id="2.7.7.19"/>
    </reaction>
</comment>
<dbReference type="InterPro" id="IPR052191">
    <property type="entry name" value="tRNA_ntf/polyA_polymerase_I"/>
</dbReference>
<keyword evidence="12" id="KW-0548">Nucleotidyltransferase</keyword>
<keyword evidence="5 7" id="KW-0694">RNA-binding</keyword>
<dbReference type="CDD" id="cd05398">
    <property type="entry name" value="NT_ClassII-CCAase"/>
    <property type="match status" value="1"/>
</dbReference>
<dbReference type="Proteomes" id="UP000568751">
    <property type="component" value="Unassembled WGS sequence"/>
</dbReference>
<evidence type="ECO:0000256" key="5">
    <source>
        <dbReference type="ARBA" id="ARBA00022884"/>
    </source>
</evidence>
<dbReference type="InterPro" id="IPR025866">
    <property type="entry name" value="PolyA_pol_arg_C_dom"/>
</dbReference>
<dbReference type="InterPro" id="IPR010206">
    <property type="entry name" value="PolA_pol_I"/>
</dbReference>
<dbReference type="Gene3D" id="1.10.3090.10">
    <property type="entry name" value="cca-adding enzyme, domain 2"/>
    <property type="match status" value="1"/>
</dbReference>
<feature type="active site" evidence="7">
    <location>
        <position position="98"/>
    </location>
</feature>